<reference evidence="5 6" key="1">
    <citation type="submission" date="2019-03" db="EMBL/GenBank/DDBJ databases">
        <title>Genomic Encyclopedia of Type Strains, Phase IV (KMG-IV): sequencing the most valuable type-strain genomes for metagenomic binning, comparative biology and taxonomic classification.</title>
        <authorList>
            <person name="Goeker M."/>
        </authorList>
    </citation>
    <scope>NUCLEOTIDE SEQUENCE [LARGE SCALE GENOMIC DNA]</scope>
    <source>
        <strain evidence="5 6">DSM 24984</strain>
    </source>
</reference>
<dbReference type="EMBL" id="SMGG01000003">
    <property type="protein sequence ID" value="TCK62564.1"/>
    <property type="molecule type" value="Genomic_DNA"/>
</dbReference>
<dbReference type="PANTHER" id="PTHR44943:SF8">
    <property type="entry name" value="TPR REPEAT-CONTAINING PROTEIN MJ0263"/>
    <property type="match status" value="1"/>
</dbReference>
<dbReference type="PANTHER" id="PTHR44943">
    <property type="entry name" value="CELLULOSE SYNTHASE OPERON PROTEIN C"/>
    <property type="match status" value="1"/>
</dbReference>
<dbReference type="Pfam" id="PF14559">
    <property type="entry name" value="TPR_19"/>
    <property type="match status" value="1"/>
</dbReference>
<dbReference type="InterPro" id="IPR051685">
    <property type="entry name" value="Ycf3/AcsC/BcsC/TPR_MFPF"/>
</dbReference>
<evidence type="ECO:0000256" key="1">
    <source>
        <dbReference type="ARBA" id="ARBA00022737"/>
    </source>
</evidence>
<organism evidence="5 6">
    <name type="scientific">Seleniivibrio woodruffii</name>
    <dbReference type="NCBI Taxonomy" id="1078050"/>
    <lineage>
        <taxon>Bacteria</taxon>
        <taxon>Pseudomonadati</taxon>
        <taxon>Deferribacterota</taxon>
        <taxon>Deferribacteres</taxon>
        <taxon>Deferribacterales</taxon>
        <taxon>Geovibrionaceae</taxon>
        <taxon>Seleniivibrio</taxon>
    </lineage>
</organism>
<feature type="transmembrane region" description="Helical" evidence="4">
    <location>
        <begin position="6"/>
        <end position="25"/>
    </location>
</feature>
<dbReference type="PROSITE" id="PS50005">
    <property type="entry name" value="TPR"/>
    <property type="match status" value="3"/>
</dbReference>
<feature type="repeat" description="TPR" evidence="3">
    <location>
        <begin position="273"/>
        <end position="306"/>
    </location>
</feature>
<keyword evidence="1" id="KW-0677">Repeat</keyword>
<keyword evidence="4" id="KW-0812">Transmembrane</keyword>
<proteinExistence type="predicted"/>
<comment type="caution">
    <text evidence="5">The sequence shown here is derived from an EMBL/GenBank/DDBJ whole genome shotgun (WGS) entry which is preliminary data.</text>
</comment>
<dbReference type="NCBIfam" id="NF047558">
    <property type="entry name" value="TPR_END_plus"/>
    <property type="match status" value="1"/>
</dbReference>
<name>A0A4R1KDE7_9BACT</name>
<evidence type="ECO:0000313" key="5">
    <source>
        <dbReference type="EMBL" id="TCK62564.1"/>
    </source>
</evidence>
<evidence type="ECO:0000256" key="2">
    <source>
        <dbReference type="ARBA" id="ARBA00022803"/>
    </source>
</evidence>
<feature type="repeat" description="TPR" evidence="3">
    <location>
        <begin position="375"/>
        <end position="408"/>
    </location>
</feature>
<dbReference type="Proteomes" id="UP000294614">
    <property type="component" value="Unassembled WGS sequence"/>
</dbReference>
<keyword evidence="4" id="KW-1133">Transmembrane helix</keyword>
<keyword evidence="4" id="KW-0472">Membrane</keyword>
<keyword evidence="2 3" id="KW-0802">TPR repeat</keyword>
<evidence type="ECO:0000256" key="3">
    <source>
        <dbReference type="PROSITE-ProRule" id="PRU00339"/>
    </source>
</evidence>
<accession>A0A4R1KDE7</accession>
<dbReference type="PROSITE" id="PS50293">
    <property type="entry name" value="TPR_REGION"/>
    <property type="match status" value="2"/>
</dbReference>
<evidence type="ECO:0000313" key="6">
    <source>
        <dbReference type="Proteomes" id="UP000294614"/>
    </source>
</evidence>
<feature type="repeat" description="TPR" evidence="3">
    <location>
        <begin position="341"/>
        <end position="374"/>
    </location>
</feature>
<dbReference type="SUPFAM" id="SSF48452">
    <property type="entry name" value="TPR-like"/>
    <property type="match status" value="1"/>
</dbReference>
<dbReference type="RefSeq" id="WP_132872712.1">
    <property type="nucleotide sequence ID" value="NZ_SMGG01000003.1"/>
</dbReference>
<evidence type="ECO:0000256" key="4">
    <source>
        <dbReference type="SAM" id="Phobius"/>
    </source>
</evidence>
<sequence>MRNILYLILIIVTVAVAVSYSVNFYNGKGITELPVQISETPKPEKPAYQMPGSDVSLLPEEPDMANTDVYSRVNEFEKSINTKLSIIARSSNNKEVIARIDQLSKQLETDVTLVLAAVNKKEQWYRNEFYQVLAGLLAVFVLFTTIMLMGYVSLKKFIAQSLIIGKAKADSEPQSDSADSPILEAVSAVAAKLAVKINENKYLFEADKAVRLTAVQKTTLSEITDEILFLDKAGCKMSSEELYLLGVERLNEKNYTEATALFEHIKRDEPDFAAAWYMVGYIAYLNKKFEAAADNLATACGIEPENDTYQSTYGSTCLKLKRYLEASTALEKAVSLKPDDAAVWNNLAHAYVVAGDTDKAAEAFRKATELKPDFHEALHNLGLTLSILNKYEEALAAFERAIYVKPDKHESMYNAACLYALLGKREGALKNLKKAIELSAEYAKKAKTDKDFESFANDAEFKAIVG</sequence>
<dbReference type="Gene3D" id="1.25.40.10">
    <property type="entry name" value="Tetratricopeptide repeat domain"/>
    <property type="match status" value="2"/>
</dbReference>
<protein>
    <submittedName>
        <fullName evidence="5">Tetratricopeptide repeat protein</fullName>
    </submittedName>
</protein>
<dbReference type="Pfam" id="PF13181">
    <property type="entry name" value="TPR_8"/>
    <property type="match status" value="1"/>
</dbReference>
<dbReference type="AlphaFoldDB" id="A0A4R1KDE7"/>
<dbReference type="InterPro" id="IPR011990">
    <property type="entry name" value="TPR-like_helical_dom_sf"/>
</dbReference>
<dbReference type="SMART" id="SM00028">
    <property type="entry name" value="TPR"/>
    <property type="match status" value="6"/>
</dbReference>
<keyword evidence="6" id="KW-1185">Reference proteome</keyword>
<dbReference type="InterPro" id="IPR019734">
    <property type="entry name" value="TPR_rpt"/>
</dbReference>
<dbReference type="Pfam" id="PF13432">
    <property type="entry name" value="TPR_16"/>
    <property type="match status" value="1"/>
</dbReference>
<gene>
    <name evidence="5" type="ORF">C8D98_1093</name>
</gene>
<feature type="transmembrane region" description="Helical" evidence="4">
    <location>
        <begin position="129"/>
        <end position="152"/>
    </location>
</feature>
<dbReference type="OrthoDB" id="5477554at2"/>